<dbReference type="InterPro" id="IPR003352">
    <property type="entry name" value="PTS_EIIC"/>
</dbReference>
<comment type="function">
    <text evidence="8">The phosphoenolpyruvate-dependent sugar phosphotransferase system (PTS), a major carbohydrate active -transport system, catalyzes the phosphorylation of incoming sugar substrates concomitant with their translocation across the cell membrane.</text>
</comment>
<evidence type="ECO:0000256" key="9">
    <source>
        <dbReference type="SAM" id="Phobius"/>
    </source>
</evidence>
<comment type="subcellular location">
    <subcellularLocation>
        <location evidence="1">Cell membrane</location>
        <topology evidence="1">Multi-pass membrane protein</topology>
    </subcellularLocation>
</comment>
<protein>
    <recommendedName>
        <fullName evidence="8">Permease IIC component</fullName>
    </recommendedName>
</protein>
<evidence type="ECO:0000313" key="12">
    <source>
        <dbReference type="Proteomes" id="UP001596289"/>
    </source>
</evidence>
<keyword evidence="4 8" id="KW-0762">Sugar transport</keyword>
<feature type="transmembrane region" description="Helical" evidence="9">
    <location>
        <begin position="78"/>
        <end position="98"/>
    </location>
</feature>
<keyword evidence="12" id="KW-1185">Reference proteome</keyword>
<feature type="transmembrane region" description="Helical" evidence="9">
    <location>
        <begin position="149"/>
        <end position="167"/>
    </location>
</feature>
<evidence type="ECO:0000256" key="4">
    <source>
        <dbReference type="ARBA" id="ARBA00022597"/>
    </source>
</evidence>
<keyword evidence="6 9" id="KW-1133">Transmembrane helix</keyword>
<keyword evidence="7 8" id="KW-0472">Membrane</keyword>
<evidence type="ECO:0000256" key="8">
    <source>
        <dbReference type="PIRNR" id="PIRNR006351"/>
    </source>
</evidence>
<evidence type="ECO:0000259" key="10">
    <source>
        <dbReference type="PROSITE" id="PS51105"/>
    </source>
</evidence>
<evidence type="ECO:0000256" key="1">
    <source>
        <dbReference type="ARBA" id="ARBA00004651"/>
    </source>
</evidence>
<feature type="domain" description="PTS EIIC type-3" evidence="10">
    <location>
        <begin position="8"/>
        <end position="406"/>
    </location>
</feature>
<feature type="transmembrane region" description="Helical" evidence="9">
    <location>
        <begin position="339"/>
        <end position="365"/>
    </location>
</feature>
<evidence type="ECO:0000256" key="7">
    <source>
        <dbReference type="ARBA" id="ARBA00023136"/>
    </source>
</evidence>
<name>A0ABW1RF73_9LACO</name>
<keyword evidence="3 8" id="KW-1003">Cell membrane</keyword>
<gene>
    <name evidence="11" type="ORF">ACFQGP_13025</name>
</gene>
<proteinExistence type="predicted"/>
<dbReference type="Pfam" id="PF02378">
    <property type="entry name" value="PTS_EIIC"/>
    <property type="match status" value="1"/>
</dbReference>
<dbReference type="PANTHER" id="PTHR33989">
    <property type="match status" value="1"/>
</dbReference>
<evidence type="ECO:0000256" key="5">
    <source>
        <dbReference type="ARBA" id="ARBA00022692"/>
    </source>
</evidence>
<feature type="transmembrane region" description="Helical" evidence="9">
    <location>
        <begin position="24"/>
        <end position="48"/>
    </location>
</feature>
<accession>A0ABW1RF73</accession>
<reference evidence="12" key="1">
    <citation type="journal article" date="2019" name="Int. J. Syst. Evol. Microbiol.">
        <title>The Global Catalogue of Microorganisms (GCM) 10K type strain sequencing project: providing services to taxonomists for standard genome sequencing and annotation.</title>
        <authorList>
            <consortium name="The Broad Institute Genomics Platform"/>
            <consortium name="The Broad Institute Genome Sequencing Center for Infectious Disease"/>
            <person name="Wu L."/>
            <person name="Ma J."/>
        </authorList>
    </citation>
    <scope>NUCLEOTIDE SEQUENCE [LARGE SCALE GENOMIC DNA]</scope>
    <source>
        <strain evidence="12">CCM 8904</strain>
    </source>
</reference>
<evidence type="ECO:0000256" key="6">
    <source>
        <dbReference type="ARBA" id="ARBA00022989"/>
    </source>
</evidence>
<dbReference type="RefSeq" id="WP_125553022.1">
    <property type="nucleotide sequence ID" value="NZ_JBHSSL010000111.1"/>
</dbReference>
<feature type="transmembrane region" description="Helical" evidence="9">
    <location>
        <begin position="219"/>
        <end position="240"/>
    </location>
</feature>
<feature type="transmembrane region" description="Helical" evidence="9">
    <location>
        <begin position="280"/>
        <end position="299"/>
    </location>
</feature>
<feature type="transmembrane region" description="Helical" evidence="9">
    <location>
        <begin position="386"/>
        <end position="406"/>
    </location>
</feature>
<keyword evidence="5 9" id="KW-0812">Transmembrane</keyword>
<dbReference type="InterPro" id="IPR004501">
    <property type="entry name" value="PTS_EIIC_3"/>
</dbReference>
<sequence>MTQLKQNWANNLLTFSRRLNQHKFYQIIITSLMAVFPIAVVGAFVALIDKTIFIPTGFFEQLYHVSKWLPFYLPIGNFWASLAILLNNLVVSWLTFLVAANAAKSKQQNAWLAGIISSTLLWLSNQSLFTEPIKNGMLQLTLNFNGLTIRGILAAIVLGFFVSWFLGRYAHHQLLAITGLTLVAAAMAAGYHAFIPNSLAETLVAWFAQLTANWDKNILLLLLLVLISNLLLIVGVPGSLNLADGNNDAIFSVQNLNYALENHHLANVPYPVNLHAIYDTYAFVGGSGMMLALLIAIVWRSHNRRTQRTAAISFLPTFFNLNSPILIGTPVLFNPLLAIPFVVTPLVACLVAWLFVSLHLMPAAVYPVPLTTPGILKGFLATGGNWVALLVSGLNLALATLIYLPFVTLNDKYNLVSKAGDWR</sequence>
<feature type="transmembrane region" description="Helical" evidence="9">
    <location>
        <begin position="311"/>
        <end position="333"/>
    </location>
</feature>
<dbReference type="EMBL" id="JBHSSL010000111">
    <property type="protein sequence ID" value="MFC6171475.1"/>
    <property type="molecule type" value="Genomic_DNA"/>
</dbReference>
<dbReference type="PIRSF" id="PIRSF006351">
    <property type="entry name" value="PTS_EIIC-Cellobiose"/>
    <property type="match status" value="1"/>
</dbReference>
<dbReference type="Proteomes" id="UP001596289">
    <property type="component" value="Unassembled WGS sequence"/>
</dbReference>
<dbReference type="InterPro" id="IPR004796">
    <property type="entry name" value="PTS_IIC_cello"/>
</dbReference>
<feature type="transmembrane region" description="Helical" evidence="9">
    <location>
        <begin position="174"/>
        <end position="192"/>
    </location>
</feature>
<organism evidence="11 12">
    <name type="scientific">Loigolactobacillus jiayinensis</name>
    <dbReference type="NCBI Taxonomy" id="2486016"/>
    <lineage>
        <taxon>Bacteria</taxon>
        <taxon>Bacillati</taxon>
        <taxon>Bacillota</taxon>
        <taxon>Bacilli</taxon>
        <taxon>Lactobacillales</taxon>
        <taxon>Lactobacillaceae</taxon>
        <taxon>Loigolactobacillus</taxon>
    </lineage>
</organism>
<dbReference type="PANTHER" id="PTHR33989:SF4">
    <property type="entry name" value="PTS SYSTEM N,N'-DIACETYLCHITOBIOSE-SPECIFIC EIIC COMPONENT"/>
    <property type="match status" value="1"/>
</dbReference>
<comment type="caution">
    <text evidence="11">The sequence shown here is derived from an EMBL/GenBank/DDBJ whole genome shotgun (WGS) entry which is preliminary data.</text>
</comment>
<dbReference type="InterPro" id="IPR051088">
    <property type="entry name" value="PTS_Sugar-EIIC/EIIB"/>
</dbReference>
<keyword evidence="2 8" id="KW-0813">Transport</keyword>
<evidence type="ECO:0000256" key="2">
    <source>
        <dbReference type="ARBA" id="ARBA00022448"/>
    </source>
</evidence>
<evidence type="ECO:0000313" key="11">
    <source>
        <dbReference type="EMBL" id="MFC6171475.1"/>
    </source>
</evidence>
<evidence type="ECO:0000256" key="3">
    <source>
        <dbReference type="ARBA" id="ARBA00022475"/>
    </source>
</evidence>
<dbReference type="PROSITE" id="PS51105">
    <property type="entry name" value="PTS_EIIC_TYPE_3"/>
    <property type="match status" value="1"/>
</dbReference>